<protein>
    <recommendedName>
        <fullName evidence="1">Trimeric autotransporter adhesin YadA-like head domain-containing protein</fullName>
    </recommendedName>
</protein>
<dbReference type="GO" id="GO:0019867">
    <property type="term" value="C:outer membrane"/>
    <property type="evidence" value="ECO:0007669"/>
    <property type="project" value="InterPro"/>
</dbReference>
<evidence type="ECO:0000313" key="2">
    <source>
        <dbReference type="EMBL" id="PCE62535.1"/>
    </source>
</evidence>
<feature type="domain" description="Trimeric autotransporter adhesin YadA-like head" evidence="1">
    <location>
        <begin position="408"/>
        <end position="433"/>
    </location>
</feature>
<comment type="caution">
    <text evidence="2">The sequence shown here is derived from an EMBL/GenBank/DDBJ whole genome shotgun (WGS) entry which is preliminary data.</text>
</comment>
<feature type="domain" description="Trimeric autotransporter adhesin YadA-like head" evidence="1">
    <location>
        <begin position="180"/>
        <end position="203"/>
    </location>
</feature>
<organism evidence="2 3">
    <name type="scientific">Sediminicola luteus</name>
    <dbReference type="NCBI Taxonomy" id="319238"/>
    <lineage>
        <taxon>Bacteria</taxon>
        <taxon>Pseudomonadati</taxon>
        <taxon>Bacteroidota</taxon>
        <taxon>Flavobacteriia</taxon>
        <taxon>Flavobacteriales</taxon>
        <taxon>Flavobacteriaceae</taxon>
        <taxon>Sediminicola</taxon>
    </lineage>
</organism>
<dbReference type="AlphaFoldDB" id="A0A2A4G467"/>
<sequence>MKQLFYRISLLLPLLGFCQHGINYKAIIHDADSVATNRGLILQFSIIENATTEVYVETHSLTTDAFGIIVTQIGEGAPTLGSFQTLDWSREYFLGVRMDLGNGWIDLGTSAFKNVPYAFHAQTATSLSGPLPDRGNLEKIEENGQQGYRLVDANPENHGNIGDFAVDLSHQSYPSETTGATGTYAFAAGNNTSATGEAAIAMGQIAQATDFGVALGYGASAEGHYGLALGYNPTAAERYSIAIGGSSYAASEASAAIGWGTWAQSRSETAMGRYNTLYTPEIETGWSPNDRLFIIGNGSSAGSRSDALIIRKNGNTEINGALTIDATNDDTGYTLPKAKGDAGAVLVMDANGTDTRWQNADGFGQLLKVRSGFNQGFRINGNNPMYYGEIGDRAVDLSMATVGNAIGATGDFSVAMGKDARATGIYAVAIGNGPLASGQESVAMGRLTEATGNFSTTMGGNTKAEGTYATAIGFGTLAVGDAATALGVGSQALGYASMSVGLSSIAVGEYSTSMGLGTMTESMGQTALGLYNTIASGSEDTFENTNRLFVIGNGTAPNNRSDALVLLKNGNATLHGNLTSEEIHGTDSGDADMKAYIYGLVAPSGGRSAASSEGFTVDRRAQGVYRVNFSNPPASPSSYIAIASLNDIGFITTTRERNYVLVNTYDTSGTLADRSFSFVVYKK</sequence>
<proteinExistence type="predicted"/>
<dbReference type="CDD" id="cd12820">
    <property type="entry name" value="LbR_YadA-like"/>
    <property type="match status" value="1"/>
</dbReference>
<dbReference type="Gene3D" id="2.150.10.10">
    <property type="entry name" value="Serralysin-like metalloprotease, C-terminal"/>
    <property type="match status" value="2"/>
</dbReference>
<dbReference type="RefSeq" id="WP_097443622.1">
    <property type="nucleotide sequence ID" value="NZ_NBWU01000008.1"/>
</dbReference>
<dbReference type="InterPro" id="IPR011049">
    <property type="entry name" value="Serralysin-like_metalloprot_C"/>
</dbReference>
<dbReference type="Pfam" id="PF05658">
    <property type="entry name" value="YadA_head"/>
    <property type="match status" value="6"/>
</dbReference>
<evidence type="ECO:0000259" key="1">
    <source>
        <dbReference type="Pfam" id="PF05658"/>
    </source>
</evidence>
<evidence type="ECO:0000313" key="3">
    <source>
        <dbReference type="Proteomes" id="UP000219559"/>
    </source>
</evidence>
<dbReference type="OrthoDB" id="9808953at2"/>
<dbReference type="Gene3D" id="2.60.40.4050">
    <property type="match status" value="1"/>
</dbReference>
<feature type="domain" description="Trimeric autotransporter adhesin YadA-like head" evidence="1">
    <location>
        <begin position="213"/>
        <end position="232"/>
    </location>
</feature>
<gene>
    <name evidence="2" type="ORF">B7P33_18025</name>
</gene>
<reference evidence="2 3" key="1">
    <citation type="submission" date="2017-04" db="EMBL/GenBank/DDBJ databases">
        <title>A new member of the family Flavobacteriaceae isolated from ascidians.</title>
        <authorList>
            <person name="Chen L."/>
        </authorList>
    </citation>
    <scope>NUCLEOTIDE SEQUENCE [LARGE SCALE GENOMIC DNA]</scope>
    <source>
        <strain evidence="2 3">HQA918</strain>
    </source>
</reference>
<keyword evidence="3" id="KW-1185">Reference proteome</keyword>
<name>A0A2A4G467_9FLAO</name>
<feature type="domain" description="Trimeric autotransporter adhesin YadA-like head" evidence="1">
    <location>
        <begin position="478"/>
        <end position="502"/>
    </location>
</feature>
<dbReference type="EMBL" id="NBWU01000008">
    <property type="protein sequence ID" value="PCE62535.1"/>
    <property type="molecule type" value="Genomic_DNA"/>
</dbReference>
<dbReference type="InterPro" id="IPR008640">
    <property type="entry name" value="Adhesin_Head_dom"/>
</dbReference>
<accession>A0A2A4G467</accession>
<dbReference type="Proteomes" id="UP000219559">
    <property type="component" value="Unassembled WGS sequence"/>
</dbReference>
<feature type="domain" description="Trimeric autotransporter adhesin YadA-like head" evidence="1">
    <location>
        <begin position="239"/>
        <end position="260"/>
    </location>
</feature>
<dbReference type="SUPFAM" id="SSF101967">
    <property type="entry name" value="Adhesin YadA, collagen-binding domain"/>
    <property type="match status" value="3"/>
</dbReference>
<feature type="domain" description="Trimeric autotransporter adhesin YadA-like head" evidence="1">
    <location>
        <begin position="436"/>
        <end position="461"/>
    </location>
</feature>